<name>A0A392RJE6_9FABA</name>
<sequence>KSGFGSEAGVRHNSCHTRRSLRAFVVGFSGHRARRRS</sequence>
<dbReference type="EMBL" id="LXQA010236559">
    <property type="protein sequence ID" value="MCI36701.1"/>
    <property type="molecule type" value="Genomic_DNA"/>
</dbReference>
<protein>
    <submittedName>
        <fullName evidence="1">Uncharacterized protein</fullName>
    </submittedName>
</protein>
<proteinExistence type="predicted"/>
<dbReference type="Proteomes" id="UP000265520">
    <property type="component" value="Unassembled WGS sequence"/>
</dbReference>
<comment type="caution">
    <text evidence="1">The sequence shown here is derived from an EMBL/GenBank/DDBJ whole genome shotgun (WGS) entry which is preliminary data.</text>
</comment>
<evidence type="ECO:0000313" key="1">
    <source>
        <dbReference type="EMBL" id="MCI36701.1"/>
    </source>
</evidence>
<evidence type="ECO:0000313" key="2">
    <source>
        <dbReference type="Proteomes" id="UP000265520"/>
    </source>
</evidence>
<feature type="non-terminal residue" evidence="1">
    <location>
        <position position="1"/>
    </location>
</feature>
<dbReference type="AlphaFoldDB" id="A0A392RJE6"/>
<reference evidence="1 2" key="1">
    <citation type="journal article" date="2018" name="Front. Plant Sci.">
        <title>Red Clover (Trifolium pratense) and Zigzag Clover (T. medium) - A Picture of Genomic Similarities and Differences.</title>
        <authorList>
            <person name="Dluhosova J."/>
            <person name="Istvanek J."/>
            <person name="Nedelnik J."/>
            <person name="Repkova J."/>
        </authorList>
    </citation>
    <scope>NUCLEOTIDE SEQUENCE [LARGE SCALE GENOMIC DNA]</scope>
    <source>
        <strain evidence="2">cv. 10/8</strain>
        <tissue evidence="1">Leaf</tissue>
    </source>
</reference>
<organism evidence="1 2">
    <name type="scientific">Trifolium medium</name>
    <dbReference type="NCBI Taxonomy" id="97028"/>
    <lineage>
        <taxon>Eukaryota</taxon>
        <taxon>Viridiplantae</taxon>
        <taxon>Streptophyta</taxon>
        <taxon>Embryophyta</taxon>
        <taxon>Tracheophyta</taxon>
        <taxon>Spermatophyta</taxon>
        <taxon>Magnoliopsida</taxon>
        <taxon>eudicotyledons</taxon>
        <taxon>Gunneridae</taxon>
        <taxon>Pentapetalae</taxon>
        <taxon>rosids</taxon>
        <taxon>fabids</taxon>
        <taxon>Fabales</taxon>
        <taxon>Fabaceae</taxon>
        <taxon>Papilionoideae</taxon>
        <taxon>50 kb inversion clade</taxon>
        <taxon>NPAAA clade</taxon>
        <taxon>Hologalegina</taxon>
        <taxon>IRL clade</taxon>
        <taxon>Trifolieae</taxon>
        <taxon>Trifolium</taxon>
    </lineage>
</organism>
<keyword evidence="2" id="KW-1185">Reference proteome</keyword>
<accession>A0A392RJE6</accession>